<dbReference type="PANTHER" id="PTHR45786:SF66">
    <property type="entry name" value="HOOK MOTIF PROTEIN, PUTATIVE-RELATED"/>
    <property type="match status" value="1"/>
</dbReference>
<dbReference type="PANTHER" id="PTHR45786">
    <property type="entry name" value="DNA BINDING PROTEIN-LIKE"/>
    <property type="match status" value="1"/>
</dbReference>
<gene>
    <name evidence="1" type="ORF">KIW84_075626</name>
</gene>
<name>A0A9D4VVU6_PEA</name>
<dbReference type="AlphaFoldDB" id="A0A9D4VVU6"/>
<reference evidence="1 2" key="1">
    <citation type="journal article" date="2022" name="Nat. Genet.">
        <title>Improved pea reference genome and pan-genome highlight genomic features and evolutionary characteristics.</title>
        <authorList>
            <person name="Yang T."/>
            <person name="Liu R."/>
            <person name="Luo Y."/>
            <person name="Hu S."/>
            <person name="Wang D."/>
            <person name="Wang C."/>
            <person name="Pandey M.K."/>
            <person name="Ge S."/>
            <person name="Xu Q."/>
            <person name="Li N."/>
            <person name="Li G."/>
            <person name="Huang Y."/>
            <person name="Saxena R.K."/>
            <person name="Ji Y."/>
            <person name="Li M."/>
            <person name="Yan X."/>
            <person name="He Y."/>
            <person name="Liu Y."/>
            <person name="Wang X."/>
            <person name="Xiang C."/>
            <person name="Varshney R.K."/>
            <person name="Ding H."/>
            <person name="Gao S."/>
            <person name="Zong X."/>
        </authorList>
    </citation>
    <scope>NUCLEOTIDE SEQUENCE [LARGE SCALE GENOMIC DNA]</scope>
    <source>
        <strain evidence="1 2">cv. Zhongwan 6</strain>
    </source>
</reference>
<keyword evidence="2" id="KW-1185">Reference proteome</keyword>
<comment type="caution">
    <text evidence="1">The sequence shown here is derived from an EMBL/GenBank/DDBJ whole genome shotgun (WGS) entry which is preliminary data.</text>
</comment>
<sequence>MLYQNNIHAKAFRMARDMLKNHNVKDLKLGLIFDRQTDGRVYNKPTIFEVVALIVGDIITSTKRDIIIQERGGNLQRIDEFRPSYLTFQYPLLFPYGEDGYKANILHAYEGEVVPKEEVQLRVPHVMKFNNMLIVDVSPSEACWRIFSFNICTRKPTDGCMFYHLIGEKPVSFTEHATMENVLEKESVIESMFMAWLIANEKYEEERTLKFGKFVTKFVYDKKTRCCKPRKKGYTIRQLIWVPSTTGELFYLRMMLTVIKGLTTYDDILKVGRTQYFSFRDACFAMGFHEDDKEIILAIKEASAWGSR</sequence>
<organism evidence="1 2">
    <name type="scientific">Pisum sativum</name>
    <name type="common">Garden pea</name>
    <name type="synonym">Lathyrus oleraceus</name>
    <dbReference type="NCBI Taxonomy" id="3888"/>
    <lineage>
        <taxon>Eukaryota</taxon>
        <taxon>Viridiplantae</taxon>
        <taxon>Streptophyta</taxon>
        <taxon>Embryophyta</taxon>
        <taxon>Tracheophyta</taxon>
        <taxon>Spermatophyta</taxon>
        <taxon>Magnoliopsida</taxon>
        <taxon>eudicotyledons</taxon>
        <taxon>Gunneridae</taxon>
        <taxon>Pentapetalae</taxon>
        <taxon>rosids</taxon>
        <taxon>fabids</taxon>
        <taxon>Fabales</taxon>
        <taxon>Fabaceae</taxon>
        <taxon>Papilionoideae</taxon>
        <taxon>50 kb inversion clade</taxon>
        <taxon>NPAAA clade</taxon>
        <taxon>Hologalegina</taxon>
        <taxon>IRL clade</taxon>
        <taxon>Fabeae</taxon>
        <taxon>Lathyrus</taxon>
    </lineage>
</organism>
<accession>A0A9D4VVU6</accession>
<evidence type="ECO:0000313" key="1">
    <source>
        <dbReference type="EMBL" id="KAI5390377.1"/>
    </source>
</evidence>
<dbReference type="EMBL" id="JAMSHJ010000007">
    <property type="protein sequence ID" value="KAI5390377.1"/>
    <property type="molecule type" value="Genomic_DNA"/>
</dbReference>
<dbReference type="Proteomes" id="UP001058974">
    <property type="component" value="Chromosome 7"/>
</dbReference>
<protein>
    <submittedName>
        <fullName evidence="1">Uncharacterized protein</fullName>
    </submittedName>
</protein>
<dbReference type="Gramene" id="Psat07G0562600-T1">
    <property type="protein sequence ID" value="KAI5390377.1"/>
    <property type="gene ID" value="KIW84_075626"/>
</dbReference>
<evidence type="ECO:0000313" key="2">
    <source>
        <dbReference type="Proteomes" id="UP001058974"/>
    </source>
</evidence>
<proteinExistence type="predicted"/>